<dbReference type="AlphaFoldDB" id="A0A1I1EPB5"/>
<name>A0A1I1EPB5_9GAMM</name>
<organism evidence="4 5">
    <name type="scientific">Marinospirillum celere</name>
    <dbReference type="NCBI Taxonomy" id="1122252"/>
    <lineage>
        <taxon>Bacteria</taxon>
        <taxon>Pseudomonadati</taxon>
        <taxon>Pseudomonadota</taxon>
        <taxon>Gammaproteobacteria</taxon>
        <taxon>Oceanospirillales</taxon>
        <taxon>Oceanospirillaceae</taxon>
        <taxon>Marinospirillum</taxon>
    </lineage>
</organism>
<feature type="coiled-coil region" evidence="1">
    <location>
        <begin position="41"/>
        <end position="102"/>
    </location>
</feature>
<feature type="compositionally biased region" description="Acidic residues" evidence="2">
    <location>
        <begin position="290"/>
        <end position="308"/>
    </location>
</feature>
<protein>
    <submittedName>
        <fullName evidence="4">Uncharacterized conserved protein</fullName>
    </submittedName>
</protein>
<dbReference type="PANTHER" id="PTHR38037">
    <property type="entry name" value="ZN_PROTEASE DOMAIN-CONTAINING PROTEIN"/>
    <property type="match status" value="1"/>
</dbReference>
<dbReference type="InterPro" id="IPR008503">
    <property type="entry name" value="Asp_endopeptidase"/>
</dbReference>
<dbReference type="Pfam" id="PF05618">
    <property type="entry name" value="Zn_protease"/>
    <property type="match status" value="1"/>
</dbReference>
<evidence type="ECO:0000259" key="3">
    <source>
        <dbReference type="Pfam" id="PF05618"/>
    </source>
</evidence>
<dbReference type="Proteomes" id="UP000199058">
    <property type="component" value="Unassembled WGS sequence"/>
</dbReference>
<dbReference type="InterPro" id="IPR021109">
    <property type="entry name" value="Peptidase_aspartic_dom_sf"/>
</dbReference>
<dbReference type="RefSeq" id="WP_177203460.1">
    <property type="nucleotide sequence ID" value="NZ_FOLH01000001.1"/>
</dbReference>
<dbReference type="Gene3D" id="2.40.70.10">
    <property type="entry name" value="Acid Proteases"/>
    <property type="match status" value="1"/>
</dbReference>
<feature type="domain" description="Retropepsin-like aspartic endopeptidase" evidence="3">
    <location>
        <begin position="141"/>
        <end position="277"/>
    </location>
</feature>
<dbReference type="PANTHER" id="PTHR38037:SF2">
    <property type="entry name" value="ATP-DEPENDENT ZINC PROTEASE DOMAIN-CONTAINING PROTEIN-RELATED"/>
    <property type="match status" value="1"/>
</dbReference>
<evidence type="ECO:0000256" key="2">
    <source>
        <dbReference type="SAM" id="MobiDB-lite"/>
    </source>
</evidence>
<dbReference type="STRING" id="1122252.SAMN05660443_0754"/>
<accession>A0A1I1EPB5</accession>
<dbReference type="PROSITE" id="PS51257">
    <property type="entry name" value="PROKAR_LIPOPROTEIN"/>
    <property type="match status" value="1"/>
</dbReference>
<feature type="region of interest" description="Disordered" evidence="2">
    <location>
        <begin position="277"/>
        <end position="308"/>
    </location>
</feature>
<dbReference type="EMBL" id="FOLH01000001">
    <property type="protein sequence ID" value="SFB88944.1"/>
    <property type="molecule type" value="Genomic_DNA"/>
</dbReference>
<evidence type="ECO:0000256" key="1">
    <source>
        <dbReference type="SAM" id="Coils"/>
    </source>
</evidence>
<proteinExistence type="predicted"/>
<gene>
    <name evidence="4" type="ORF">SAMN05660443_0754</name>
</gene>
<sequence>MNPRLRFCFLGFLIVPAILLSGCETLAPQDRVNQEYLDTALNQQREELQQLIEAQPEASQNRLSDDFIELQNTLISALESELAATRRELTEMLEENRRFHRQHTFQIEELSHQLTGTEPSSEPGFNNNPISEVVSSDGQLIFGRYEWIAFPDHDLILSSRVDSGANTSSLHAINIREFERDGDTWIRFTTQYEDSDEQIQDVEIEAPLTRKVTIRQASGSEERPVVKIRMRLGSIVQDTEFTLTDRGDMSHPALLGRRFIMDIALIDVAATYVQPKPELTSNGVVNAADESSDSADEDNDNNEDDSSS</sequence>
<dbReference type="SUPFAM" id="SSF50630">
    <property type="entry name" value="Acid proteases"/>
    <property type="match status" value="1"/>
</dbReference>
<evidence type="ECO:0000313" key="4">
    <source>
        <dbReference type="EMBL" id="SFB88944.1"/>
    </source>
</evidence>
<reference evidence="4 5" key="1">
    <citation type="submission" date="2016-10" db="EMBL/GenBank/DDBJ databases">
        <authorList>
            <person name="de Groot N.N."/>
        </authorList>
    </citation>
    <scope>NUCLEOTIDE SEQUENCE [LARGE SCALE GENOMIC DNA]</scope>
    <source>
        <strain evidence="4 5">DSM 18438</strain>
    </source>
</reference>
<keyword evidence="5" id="KW-1185">Reference proteome</keyword>
<keyword evidence="1" id="KW-0175">Coiled coil</keyword>
<evidence type="ECO:0000313" key="5">
    <source>
        <dbReference type="Proteomes" id="UP000199058"/>
    </source>
</evidence>